<gene>
    <name evidence="3" type="ORF">OSH09_00805</name>
</gene>
<evidence type="ECO:0000313" key="4">
    <source>
        <dbReference type="Proteomes" id="UP001209916"/>
    </source>
</evidence>
<feature type="transmembrane region" description="Helical" evidence="2">
    <location>
        <begin position="356"/>
        <end position="378"/>
    </location>
</feature>
<keyword evidence="2" id="KW-0812">Transmembrane</keyword>
<dbReference type="EMBL" id="JAPKNA010000001">
    <property type="protein sequence ID" value="MCX5462703.1"/>
    <property type="molecule type" value="Genomic_DNA"/>
</dbReference>
<evidence type="ECO:0000313" key="3">
    <source>
        <dbReference type="EMBL" id="MCX5462703.1"/>
    </source>
</evidence>
<accession>A0ABT3VHG3</accession>
<dbReference type="Proteomes" id="UP001209916">
    <property type="component" value="Unassembled WGS sequence"/>
</dbReference>
<protein>
    <submittedName>
        <fullName evidence="3">PepSY-associated TM helix domain-containing protein</fullName>
    </submittedName>
</protein>
<feature type="transmembrane region" description="Helical" evidence="2">
    <location>
        <begin position="410"/>
        <end position="429"/>
    </location>
</feature>
<reference evidence="3 4" key="1">
    <citation type="submission" date="2022-11" db="EMBL/GenBank/DDBJ databases">
        <title>Biodiversity and phylogenetic relationships of bacteria.</title>
        <authorList>
            <person name="Machado R.A.R."/>
            <person name="Bhat A."/>
            <person name="Loulou A."/>
            <person name="Kallel S."/>
        </authorList>
    </citation>
    <scope>NUCLEOTIDE SEQUENCE [LARGE SCALE GENOMIC DNA]</scope>
    <source>
        <strain evidence="3 4">DSM 13975</strain>
    </source>
</reference>
<name>A0ABT3VHG3_9BURK</name>
<dbReference type="PANTHER" id="PTHR34219:SF4">
    <property type="entry name" value="PEPSY DOMAIN-CONTAINING PROTEIN"/>
    <property type="match status" value="1"/>
</dbReference>
<dbReference type="Pfam" id="PF03929">
    <property type="entry name" value="PepSY_TM"/>
    <property type="match status" value="1"/>
</dbReference>
<feature type="transmembrane region" description="Helical" evidence="2">
    <location>
        <begin position="441"/>
        <end position="459"/>
    </location>
</feature>
<organism evidence="3 4">
    <name type="scientific">Alcaligenes parafaecalis</name>
    <dbReference type="NCBI Taxonomy" id="171260"/>
    <lineage>
        <taxon>Bacteria</taxon>
        <taxon>Pseudomonadati</taxon>
        <taxon>Pseudomonadota</taxon>
        <taxon>Betaproteobacteria</taxon>
        <taxon>Burkholderiales</taxon>
        <taxon>Alcaligenaceae</taxon>
        <taxon>Alcaligenes</taxon>
    </lineage>
</organism>
<keyword evidence="2" id="KW-0472">Membrane</keyword>
<keyword evidence="4" id="KW-1185">Reference proteome</keyword>
<proteinExistence type="predicted"/>
<dbReference type="InterPro" id="IPR005625">
    <property type="entry name" value="PepSY-ass_TM"/>
</dbReference>
<feature type="transmembrane region" description="Helical" evidence="2">
    <location>
        <begin position="471"/>
        <end position="488"/>
    </location>
</feature>
<comment type="caution">
    <text evidence="3">The sequence shown here is derived from an EMBL/GenBank/DDBJ whole genome shotgun (WGS) entry which is preliminary data.</text>
</comment>
<feature type="region of interest" description="Disordered" evidence="1">
    <location>
        <begin position="105"/>
        <end position="130"/>
    </location>
</feature>
<evidence type="ECO:0000256" key="2">
    <source>
        <dbReference type="SAM" id="Phobius"/>
    </source>
</evidence>
<sequence>MKESFRQCMAWLHTWVGLVVGWILFFVFVTGTAGYVDDEITRWMEPERPLPAQVLPEQSSHMLDQALTQLQAHAPEAKAWTITLPHQALNPRATQGLSIAWEELPQPGQRGRRGGENLDPTTGQILPEVEPRTTAGGTGLYRMHYALHYMPYPVAIWLVGICTMLMLLAVITGVVTHKKIFTDFFTFRPGKGQRSWLDAHNIVSVMSLPFFLMITYTGLIFFMSIYMPAGRDVMYGATEAGRQAYFQDIRFQNRAFLPVFLPQASLSEMMQSAEQQWGKNSIASIQITHPQDSQAYVELRRTGVTGVYWTRAETLRFNAIDGSAMEPEDTSNLTGDTHRVLLALHEGVFAEWWMRWLYFISGLLGCAVIGTGLVLWTVKRRTQHQKRMAKASTLSVAERFDAAGLRLIEILNAGTLAGLPLGLAAYFWANRLLPVTMADRAAWEFHALFLVWGWSFLFASWRPLKRAWLELLWLTTAAYALIPVLNMLTTDRHLGITLPYGDWGLAGFDLTMLGLAATFAYIAIKMKRKWHIASLQQKATAPARLQTAGVNS</sequence>
<dbReference type="RefSeq" id="WP_266119831.1">
    <property type="nucleotide sequence ID" value="NZ_JAPKNA010000001.1"/>
</dbReference>
<keyword evidence="2" id="KW-1133">Transmembrane helix</keyword>
<feature type="transmembrane region" description="Helical" evidence="2">
    <location>
        <begin position="154"/>
        <end position="175"/>
    </location>
</feature>
<evidence type="ECO:0000256" key="1">
    <source>
        <dbReference type="SAM" id="MobiDB-lite"/>
    </source>
</evidence>
<dbReference type="PANTHER" id="PTHR34219">
    <property type="entry name" value="IRON-REGULATED INNER MEMBRANE PROTEIN-RELATED"/>
    <property type="match status" value="1"/>
</dbReference>
<feature type="transmembrane region" description="Helical" evidence="2">
    <location>
        <begin position="196"/>
        <end position="226"/>
    </location>
</feature>
<feature type="transmembrane region" description="Helical" evidence="2">
    <location>
        <begin position="503"/>
        <end position="524"/>
    </location>
</feature>
<feature type="transmembrane region" description="Helical" evidence="2">
    <location>
        <begin position="12"/>
        <end position="36"/>
    </location>
</feature>